<reference evidence="2 3" key="1">
    <citation type="journal article" date="2014" name="Genome Biol. Evol.">
        <title>Extensive gene acquisition in the extremely psychrophilic bacterial species Psychroflexus torquis and the link to sea-ice ecosystem specialism.</title>
        <authorList>
            <person name="Feng S."/>
            <person name="Powell S.M."/>
            <person name="Wilson R."/>
            <person name="Bowman J.P."/>
        </authorList>
    </citation>
    <scope>NUCLEOTIDE SEQUENCE [LARGE SCALE GENOMIC DNA]</scope>
    <source>
        <strain evidence="2 3">ACAM 44</strain>
    </source>
</reference>
<name>N1WLX9_9FLAO</name>
<evidence type="ECO:0000313" key="2">
    <source>
        <dbReference type="EMBL" id="EMY79960.1"/>
    </source>
</evidence>
<comment type="caution">
    <text evidence="2">The sequence shown here is derived from an EMBL/GenBank/DDBJ whole genome shotgun (WGS) entry which is preliminary data.</text>
</comment>
<feature type="chain" id="PRO_5004113212" evidence="1">
    <location>
        <begin position="21"/>
        <end position="151"/>
    </location>
</feature>
<keyword evidence="1" id="KW-0732">Signal</keyword>
<sequence>MKKILLAAFLLLTLFSFSQNQQTSKEFPGTTLEEYNYMTRGYQIQMSSGLDMKSDYSFDNLGTLYVGDYSFGFQILLRTQENEMAGILIIAKSNVSGKLYYLGSPFNSPNLKLYFERDIENWDESMTTAFAQAMSEVNNLILMRYFLDTEK</sequence>
<evidence type="ECO:0000256" key="1">
    <source>
        <dbReference type="SAM" id="SignalP"/>
    </source>
</evidence>
<proteinExistence type="predicted"/>
<dbReference type="EMBL" id="APLF01000023">
    <property type="protein sequence ID" value="EMY79960.1"/>
    <property type="molecule type" value="Genomic_DNA"/>
</dbReference>
<evidence type="ECO:0000313" key="3">
    <source>
        <dbReference type="Proteomes" id="UP000012317"/>
    </source>
</evidence>
<keyword evidence="3" id="KW-1185">Reference proteome</keyword>
<dbReference type="Proteomes" id="UP000012317">
    <property type="component" value="Unassembled WGS sequence"/>
</dbReference>
<feature type="signal peptide" evidence="1">
    <location>
        <begin position="1"/>
        <end position="20"/>
    </location>
</feature>
<dbReference type="RefSeq" id="WP_003444636.1">
    <property type="nucleotide sequence ID" value="NZ_APLF01000023.1"/>
</dbReference>
<gene>
    <name evidence="2" type="ORF">pgond44_14238</name>
</gene>
<dbReference type="AlphaFoldDB" id="N1WLX9"/>
<accession>N1WLX9</accession>
<protein>
    <submittedName>
        <fullName evidence="2">Uncharacterized protein</fullName>
    </submittedName>
</protein>
<organism evidence="2 3">
    <name type="scientific">Psychroflexus gondwanensis ACAM 44</name>
    <dbReference type="NCBI Taxonomy" id="1189619"/>
    <lineage>
        <taxon>Bacteria</taxon>
        <taxon>Pseudomonadati</taxon>
        <taxon>Bacteroidota</taxon>
        <taxon>Flavobacteriia</taxon>
        <taxon>Flavobacteriales</taxon>
        <taxon>Flavobacteriaceae</taxon>
        <taxon>Psychroflexus</taxon>
    </lineage>
</organism>